<dbReference type="PANTHER" id="PTHR43194">
    <property type="entry name" value="HYDROLASE ALPHA/BETA FOLD FAMILY"/>
    <property type="match status" value="1"/>
</dbReference>
<accession>A0A0S4JNX6</accession>
<feature type="domain" description="AB hydrolase-1" evidence="1">
    <location>
        <begin position="28"/>
        <end position="269"/>
    </location>
</feature>
<dbReference type="InterPro" id="IPR050228">
    <property type="entry name" value="Carboxylesterase_BioH"/>
</dbReference>
<gene>
    <name evidence="2" type="ORF">BSAL_34490</name>
</gene>
<dbReference type="SUPFAM" id="SSF53474">
    <property type="entry name" value="alpha/beta-Hydrolases"/>
    <property type="match status" value="1"/>
</dbReference>
<dbReference type="Gene3D" id="3.40.50.1820">
    <property type="entry name" value="alpha/beta hydrolase"/>
    <property type="match status" value="1"/>
</dbReference>
<protein>
    <recommendedName>
        <fullName evidence="1">AB hydrolase-1 domain-containing protein</fullName>
    </recommendedName>
</protein>
<dbReference type="EMBL" id="CYKH01001975">
    <property type="protein sequence ID" value="CUG91858.1"/>
    <property type="molecule type" value="Genomic_DNA"/>
</dbReference>
<dbReference type="Proteomes" id="UP000051952">
    <property type="component" value="Unassembled WGS sequence"/>
</dbReference>
<dbReference type="AlphaFoldDB" id="A0A0S4JNX6"/>
<dbReference type="PRINTS" id="PR00111">
    <property type="entry name" value="ABHYDROLASE"/>
</dbReference>
<dbReference type="OMA" id="SAWDENK"/>
<proteinExistence type="predicted"/>
<evidence type="ECO:0000313" key="2">
    <source>
        <dbReference type="EMBL" id="CUG91858.1"/>
    </source>
</evidence>
<keyword evidence="3" id="KW-1185">Reference proteome</keyword>
<name>A0A0S4JNX6_BODSA</name>
<reference evidence="3" key="1">
    <citation type="submission" date="2015-09" db="EMBL/GenBank/DDBJ databases">
        <authorList>
            <consortium name="Pathogen Informatics"/>
        </authorList>
    </citation>
    <scope>NUCLEOTIDE SEQUENCE [LARGE SCALE GENOMIC DNA]</scope>
    <source>
        <strain evidence="3">Lake Konstanz</strain>
    </source>
</reference>
<organism evidence="2 3">
    <name type="scientific">Bodo saltans</name>
    <name type="common">Flagellated protozoan</name>
    <dbReference type="NCBI Taxonomy" id="75058"/>
    <lineage>
        <taxon>Eukaryota</taxon>
        <taxon>Discoba</taxon>
        <taxon>Euglenozoa</taxon>
        <taxon>Kinetoplastea</taxon>
        <taxon>Metakinetoplastina</taxon>
        <taxon>Eubodonida</taxon>
        <taxon>Bodonidae</taxon>
        <taxon>Bodo</taxon>
    </lineage>
</organism>
<evidence type="ECO:0000313" key="3">
    <source>
        <dbReference type="Proteomes" id="UP000051952"/>
    </source>
</evidence>
<dbReference type="InterPro" id="IPR000073">
    <property type="entry name" value="AB_hydrolase_1"/>
</dbReference>
<dbReference type="VEuPathDB" id="TriTrypDB:BSAL_34490"/>
<dbReference type="Pfam" id="PF12697">
    <property type="entry name" value="Abhydrolase_6"/>
    <property type="match status" value="1"/>
</dbReference>
<dbReference type="PANTHER" id="PTHR43194:SF2">
    <property type="entry name" value="PEROXISOMAL MEMBRANE PROTEIN LPX1"/>
    <property type="match status" value="1"/>
</dbReference>
<sequence>MRSCYTTILDREIHYTEFGDKSSAKFHVVMIHGFVRTCRDFDVVAEYIARHGDAYVVCPDMIGRGLSQWSPNPEGEYNPVFYATLISELLGQLGVERAHYVGTSMGGLIGIIALGFGLPLAAKIDKFVLNDVGPHVNPASLQRIMTYVLAPPVVKRASEMLTATADTYRGFGYNLTQDQVWSLLQPCIRRQEDGTLTTHWDPAIPKGLKPPPPGTPDMWSLYDKITRPTLVVRGEDSDVLLAETLSEMLTRGPKPKSITISNAAHAPVLIDEADSKALLSFLAESVQQ</sequence>
<dbReference type="InterPro" id="IPR029058">
    <property type="entry name" value="AB_hydrolase_fold"/>
</dbReference>
<evidence type="ECO:0000259" key="1">
    <source>
        <dbReference type="Pfam" id="PF12697"/>
    </source>
</evidence>
<dbReference type="OrthoDB" id="190201at2759"/>